<dbReference type="RefSeq" id="WP_420904776.1">
    <property type="nucleotide sequence ID" value="NZ_BAAFGK010000004.1"/>
</dbReference>
<gene>
    <name evidence="3" type="ORF">SIID45300_01388</name>
</gene>
<evidence type="ECO:0000313" key="4">
    <source>
        <dbReference type="Proteomes" id="UP001628193"/>
    </source>
</evidence>
<reference evidence="3 4" key="1">
    <citation type="submission" date="2024-05" db="EMBL/GenBank/DDBJ databases">
        <authorList>
            <consortium name="Candidatus Magnetaquicoccaceae bacterium FCR-1 genome sequencing consortium"/>
            <person name="Shimoshige H."/>
            <person name="Shimamura S."/>
            <person name="Taoka A."/>
            <person name="Kobayashi H."/>
            <person name="Maekawa T."/>
        </authorList>
    </citation>
    <scope>NUCLEOTIDE SEQUENCE [LARGE SCALE GENOMIC DNA]</scope>
    <source>
        <strain evidence="3 4">FCR-1</strain>
    </source>
</reference>
<evidence type="ECO:0000259" key="2">
    <source>
        <dbReference type="Pfam" id="PF01738"/>
    </source>
</evidence>
<dbReference type="Proteomes" id="UP001628193">
    <property type="component" value="Unassembled WGS sequence"/>
</dbReference>
<feature type="chain" id="PRO_5045235948" description="Dienelactone hydrolase domain-containing protein" evidence="1">
    <location>
        <begin position="23"/>
        <end position="267"/>
    </location>
</feature>
<dbReference type="EMBL" id="BAAFGK010000004">
    <property type="protein sequence ID" value="GAB0057067.1"/>
    <property type="molecule type" value="Genomic_DNA"/>
</dbReference>
<name>A0ABQ0C856_9PROT</name>
<feature type="signal peptide" evidence="1">
    <location>
        <begin position="1"/>
        <end position="22"/>
    </location>
</feature>
<sequence>MRAFLSLLMLFLFAGFTGETQAESRITGQPVSYAAQGVTLKGYLAIDESRDGKLPGVLVVHEWWGHNEYARKRARMLAEMGYAALAVDMYGDGKTAEHPDDANGFSSALFKDFPTAQARFEAAMAFLAQQPKVDGTRIAAIGYCFGGGMVLNMARQGVPLKGVASFHGGLDPIVPAKPGAVKARILVLHGDDDPMIPPAKVEAFRTEMKDLGADMRFVGYPGVTHAFTNPEATELGAKFKLPIAYHAEADQKSWQELSTFLAAIFKP</sequence>
<evidence type="ECO:0000256" key="1">
    <source>
        <dbReference type="SAM" id="SignalP"/>
    </source>
</evidence>
<dbReference type="Gene3D" id="3.40.50.1820">
    <property type="entry name" value="alpha/beta hydrolase"/>
    <property type="match status" value="1"/>
</dbReference>
<dbReference type="SUPFAM" id="SSF53474">
    <property type="entry name" value="alpha/beta-Hydrolases"/>
    <property type="match status" value="1"/>
</dbReference>
<dbReference type="PANTHER" id="PTHR22946:SF0">
    <property type="entry name" value="DIENELACTONE HYDROLASE DOMAIN-CONTAINING PROTEIN"/>
    <property type="match status" value="1"/>
</dbReference>
<organism evidence="3 4">
    <name type="scientific">Candidatus Magnetaquiglobus chichijimensis</name>
    <dbReference type="NCBI Taxonomy" id="3141448"/>
    <lineage>
        <taxon>Bacteria</taxon>
        <taxon>Pseudomonadati</taxon>
        <taxon>Pseudomonadota</taxon>
        <taxon>Magnetococcia</taxon>
        <taxon>Magnetococcales</taxon>
        <taxon>Candidatus Magnetaquicoccaceae</taxon>
        <taxon>Candidatus Magnetaquiglobus</taxon>
    </lineage>
</organism>
<reference evidence="3 4" key="2">
    <citation type="submission" date="2024-09" db="EMBL/GenBank/DDBJ databases">
        <title>Draft genome sequence of Candidatus Magnetaquicoccaceae bacterium FCR-1.</title>
        <authorList>
            <person name="Shimoshige H."/>
            <person name="Shimamura S."/>
            <person name="Taoka A."/>
            <person name="Kobayashi H."/>
            <person name="Maekawa T."/>
        </authorList>
    </citation>
    <scope>NUCLEOTIDE SEQUENCE [LARGE SCALE GENOMIC DNA]</scope>
    <source>
        <strain evidence="3 4">FCR-1</strain>
    </source>
</reference>
<evidence type="ECO:0000313" key="3">
    <source>
        <dbReference type="EMBL" id="GAB0057067.1"/>
    </source>
</evidence>
<proteinExistence type="predicted"/>
<feature type="domain" description="Dienelactone hydrolase" evidence="2">
    <location>
        <begin position="41"/>
        <end position="264"/>
    </location>
</feature>
<comment type="caution">
    <text evidence="3">The sequence shown here is derived from an EMBL/GenBank/DDBJ whole genome shotgun (WGS) entry which is preliminary data.</text>
</comment>
<dbReference type="PANTHER" id="PTHR22946">
    <property type="entry name" value="DIENELACTONE HYDROLASE DOMAIN-CONTAINING PROTEIN-RELATED"/>
    <property type="match status" value="1"/>
</dbReference>
<keyword evidence="4" id="KW-1185">Reference proteome</keyword>
<accession>A0ABQ0C856</accession>
<dbReference type="InterPro" id="IPR002925">
    <property type="entry name" value="Dienelactn_hydro"/>
</dbReference>
<protein>
    <recommendedName>
        <fullName evidence="2">Dienelactone hydrolase domain-containing protein</fullName>
    </recommendedName>
</protein>
<keyword evidence="1" id="KW-0732">Signal</keyword>
<dbReference type="InterPro" id="IPR029058">
    <property type="entry name" value="AB_hydrolase_fold"/>
</dbReference>
<dbReference type="Pfam" id="PF01738">
    <property type="entry name" value="DLH"/>
    <property type="match status" value="1"/>
</dbReference>
<dbReference type="InterPro" id="IPR050261">
    <property type="entry name" value="FrsA_esterase"/>
</dbReference>